<keyword evidence="1" id="KW-0472">Membrane</keyword>
<comment type="caution">
    <text evidence="2">The sequence shown here is derived from an EMBL/GenBank/DDBJ whole genome shotgun (WGS) entry which is preliminary data.</text>
</comment>
<keyword evidence="1" id="KW-1133">Transmembrane helix</keyword>
<keyword evidence="1" id="KW-0812">Transmembrane</keyword>
<reference evidence="2 3" key="1">
    <citation type="submission" date="2021-02" db="EMBL/GenBank/DDBJ databases">
        <title>Draft Genome Sequences of 5 Vibrio neptunius Strains Isolated From of Bivalve Hatcheries.</title>
        <authorList>
            <person name="Galvis F."/>
            <person name="Barja J.L."/>
            <person name="Lemos M.L."/>
            <person name="Balado M."/>
        </authorList>
    </citation>
    <scope>NUCLEOTIDE SEQUENCE [LARGE SCALE GENOMIC DNA]</scope>
    <source>
        <strain evidence="2 3">PP-145.98</strain>
    </source>
</reference>
<proteinExistence type="predicted"/>
<dbReference type="EMBL" id="JAFHLB010000010">
    <property type="protein sequence ID" value="MBN3577938.1"/>
    <property type="molecule type" value="Genomic_DNA"/>
</dbReference>
<dbReference type="RefSeq" id="WP_206369768.1">
    <property type="nucleotide sequence ID" value="NZ_CAWPTM010000011.1"/>
</dbReference>
<protein>
    <recommendedName>
        <fullName evidence="4">ABC transporter permease</fullName>
    </recommendedName>
</protein>
<accession>A0ABS3A0T3</accession>
<feature type="transmembrane region" description="Helical" evidence="1">
    <location>
        <begin position="17"/>
        <end position="37"/>
    </location>
</feature>
<dbReference type="Proteomes" id="UP000779070">
    <property type="component" value="Unassembled WGS sequence"/>
</dbReference>
<evidence type="ECO:0000313" key="2">
    <source>
        <dbReference type="EMBL" id="MBN3577938.1"/>
    </source>
</evidence>
<evidence type="ECO:0000313" key="3">
    <source>
        <dbReference type="Proteomes" id="UP000779070"/>
    </source>
</evidence>
<gene>
    <name evidence="2" type="ORF">JYA62_09660</name>
</gene>
<keyword evidence="3" id="KW-1185">Reference proteome</keyword>
<organism evidence="2 3">
    <name type="scientific">Vibrio neptunius</name>
    <dbReference type="NCBI Taxonomy" id="170651"/>
    <lineage>
        <taxon>Bacteria</taxon>
        <taxon>Pseudomonadati</taxon>
        <taxon>Pseudomonadota</taxon>
        <taxon>Gammaproteobacteria</taxon>
        <taxon>Vibrionales</taxon>
        <taxon>Vibrionaceae</taxon>
        <taxon>Vibrio</taxon>
    </lineage>
</organism>
<evidence type="ECO:0000256" key="1">
    <source>
        <dbReference type="SAM" id="Phobius"/>
    </source>
</evidence>
<evidence type="ECO:0008006" key="4">
    <source>
        <dbReference type="Google" id="ProtNLM"/>
    </source>
</evidence>
<sequence>MNKTAPLLNLTFETKSLLAYILIPLVIVFPASLYLAYQGINDSLKNIAKFSISAQ</sequence>
<name>A0ABS3A0T3_9VIBR</name>